<evidence type="ECO:0000256" key="2">
    <source>
        <dbReference type="SAM" id="Phobius"/>
    </source>
</evidence>
<evidence type="ECO:0000313" key="3">
    <source>
        <dbReference type="EMBL" id="RBQ19716.1"/>
    </source>
</evidence>
<dbReference type="RefSeq" id="WP_113980983.1">
    <property type="nucleotide sequence ID" value="NZ_QMEY01000004.1"/>
</dbReference>
<dbReference type="AlphaFoldDB" id="A0A366M0J1"/>
<keyword evidence="2" id="KW-0812">Transmembrane</keyword>
<protein>
    <submittedName>
        <fullName evidence="3">Uncharacterized protein</fullName>
    </submittedName>
</protein>
<dbReference type="EMBL" id="QMEY01000004">
    <property type="protein sequence ID" value="RBQ19716.1"/>
    <property type="molecule type" value="Genomic_DNA"/>
</dbReference>
<name>A0A366M0J1_9ACTN</name>
<feature type="transmembrane region" description="Helical" evidence="2">
    <location>
        <begin position="33"/>
        <end position="53"/>
    </location>
</feature>
<feature type="transmembrane region" description="Helical" evidence="2">
    <location>
        <begin position="7"/>
        <end position="27"/>
    </location>
</feature>
<evidence type="ECO:0000256" key="1">
    <source>
        <dbReference type="SAM" id="MobiDB-lite"/>
    </source>
</evidence>
<reference evidence="3 4" key="1">
    <citation type="submission" date="2018-06" db="EMBL/GenBank/DDBJ databases">
        <title>Sphaerisporangium craniellae sp. nov., isolated from a marine sponge in the South China Sea.</title>
        <authorList>
            <person name="Li L."/>
        </authorList>
    </citation>
    <scope>NUCLEOTIDE SEQUENCE [LARGE SCALE GENOMIC DNA]</scope>
    <source>
        <strain evidence="3 4">LHW63015</strain>
    </source>
</reference>
<keyword evidence="2" id="KW-0472">Membrane</keyword>
<gene>
    <name evidence="3" type="ORF">DP939_13395</name>
</gene>
<feature type="region of interest" description="Disordered" evidence="1">
    <location>
        <begin position="57"/>
        <end position="79"/>
    </location>
</feature>
<accession>A0A366M0J1</accession>
<keyword evidence="4" id="KW-1185">Reference proteome</keyword>
<organism evidence="3 4">
    <name type="scientific">Spongiactinospora rosea</name>
    <dbReference type="NCBI Taxonomy" id="2248750"/>
    <lineage>
        <taxon>Bacteria</taxon>
        <taxon>Bacillati</taxon>
        <taxon>Actinomycetota</taxon>
        <taxon>Actinomycetes</taxon>
        <taxon>Streptosporangiales</taxon>
        <taxon>Streptosporangiaceae</taxon>
        <taxon>Spongiactinospora</taxon>
    </lineage>
</organism>
<keyword evidence="2" id="KW-1133">Transmembrane helix</keyword>
<evidence type="ECO:0000313" key="4">
    <source>
        <dbReference type="Proteomes" id="UP000253303"/>
    </source>
</evidence>
<sequence>MFSTHQWLTLITTALVAAIACGLTLAAGASWPAALLTCGTAAAGTLALLPHLLGRSDQKDPGRFDAPAGPSGQGPDHGR</sequence>
<proteinExistence type="predicted"/>
<dbReference type="Proteomes" id="UP000253303">
    <property type="component" value="Unassembled WGS sequence"/>
</dbReference>
<comment type="caution">
    <text evidence="3">The sequence shown here is derived from an EMBL/GenBank/DDBJ whole genome shotgun (WGS) entry which is preliminary data.</text>
</comment>